<feature type="compositionally biased region" description="Polar residues" evidence="1">
    <location>
        <begin position="142"/>
        <end position="151"/>
    </location>
</feature>
<feature type="compositionally biased region" description="Polar residues" evidence="1">
    <location>
        <begin position="782"/>
        <end position="799"/>
    </location>
</feature>
<dbReference type="Proteomes" id="UP001146351">
    <property type="component" value="Unassembled WGS sequence"/>
</dbReference>
<keyword evidence="3" id="KW-1185">Reference proteome</keyword>
<accession>A0A9W9IRR8</accession>
<comment type="caution">
    <text evidence="2">The sequence shown here is derived from an EMBL/GenBank/DDBJ whole genome shotgun (WGS) entry which is preliminary data.</text>
</comment>
<reference evidence="2" key="2">
    <citation type="journal article" date="2023" name="IMA Fungus">
        <title>Comparative genomic study of the Penicillium genus elucidates a diverse pangenome and 15 lateral gene transfer events.</title>
        <authorList>
            <person name="Petersen C."/>
            <person name="Sorensen T."/>
            <person name="Nielsen M.R."/>
            <person name="Sondergaard T.E."/>
            <person name="Sorensen J.L."/>
            <person name="Fitzpatrick D.A."/>
            <person name="Frisvad J.C."/>
            <person name="Nielsen K.L."/>
        </authorList>
    </citation>
    <scope>NUCLEOTIDE SEQUENCE</scope>
    <source>
        <strain evidence="2">IBT 21917</strain>
    </source>
</reference>
<feature type="region of interest" description="Disordered" evidence="1">
    <location>
        <begin position="406"/>
        <end position="519"/>
    </location>
</feature>
<feature type="compositionally biased region" description="Basic and acidic residues" evidence="1">
    <location>
        <begin position="1065"/>
        <end position="1100"/>
    </location>
</feature>
<proteinExistence type="predicted"/>
<feature type="compositionally biased region" description="Polar residues" evidence="1">
    <location>
        <begin position="886"/>
        <end position="902"/>
    </location>
</feature>
<protein>
    <submittedName>
        <fullName evidence="2">Uncharacterized protein</fullName>
    </submittedName>
</protein>
<feature type="compositionally biased region" description="Acidic residues" evidence="1">
    <location>
        <begin position="251"/>
        <end position="260"/>
    </location>
</feature>
<evidence type="ECO:0000256" key="1">
    <source>
        <dbReference type="SAM" id="MobiDB-lite"/>
    </source>
</evidence>
<dbReference type="OrthoDB" id="5423926at2759"/>
<feature type="region of interest" description="Disordered" evidence="1">
    <location>
        <begin position="534"/>
        <end position="1210"/>
    </location>
</feature>
<organism evidence="2 3">
    <name type="scientific">Penicillium capsulatum</name>
    <dbReference type="NCBI Taxonomy" id="69766"/>
    <lineage>
        <taxon>Eukaryota</taxon>
        <taxon>Fungi</taxon>
        <taxon>Dikarya</taxon>
        <taxon>Ascomycota</taxon>
        <taxon>Pezizomycotina</taxon>
        <taxon>Eurotiomycetes</taxon>
        <taxon>Eurotiomycetidae</taxon>
        <taxon>Eurotiales</taxon>
        <taxon>Aspergillaceae</taxon>
        <taxon>Penicillium</taxon>
    </lineage>
</organism>
<dbReference type="EMBL" id="JAPQKO010000001">
    <property type="protein sequence ID" value="KAJ5182772.1"/>
    <property type="molecule type" value="Genomic_DNA"/>
</dbReference>
<name>A0A9W9IRR8_9EURO</name>
<feature type="compositionally biased region" description="Basic and acidic residues" evidence="1">
    <location>
        <begin position="203"/>
        <end position="212"/>
    </location>
</feature>
<feature type="compositionally biased region" description="Low complexity" evidence="1">
    <location>
        <begin position="834"/>
        <end position="847"/>
    </location>
</feature>
<feature type="compositionally biased region" description="Basic and acidic residues" evidence="1">
    <location>
        <begin position="233"/>
        <end position="242"/>
    </location>
</feature>
<feature type="compositionally biased region" description="Polar residues" evidence="1">
    <location>
        <begin position="103"/>
        <end position="122"/>
    </location>
</feature>
<feature type="compositionally biased region" description="Low complexity" evidence="1">
    <location>
        <begin position="13"/>
        <end position="27"/>
    </location>
</feature>
<feature type="compositionally biased region" description="Polar residues" evidence="1">
    <location>
        <begin position="614"/>
        <end position="631"/>
    </location>
</feature>
<feature type="compositionally biased region" description="Polar residues" evidence="1">
    <location>
        <begin position="944"/>
        <end position="954"/>
    </location>
</feature>
<evidence type="ECO:0000313" key="3">
    <source>
        <dbReference type="Proteomes" id="UP001146351"/>
    </source>
</evidence>
<reference evidence="2" key="1">
    <citation type="submission" date="2022-11" db="EMBL/GenBank/DDBJ databases">
        <authorList>
            <person name="Petersen C."/>
        </authorList>
    </citation>
    <scope>NUCLEOTIDE SEQUENCE</scope>
    <source>
        <strain evidence="2">IBT 21917</strain>
    </source>
</reference>
<feature type="compositionally biased region" description="Basic and acidic residues" evidence="1">
    <location>
        <begin position="261"/>
        <end position="270"/>
    </location>
</feature>
<sequence>MTARTFRDPSPHRPSTSSGPSSSGHSGFTDVPPLPSLPSQYANRAAPRRAVSVDPSTRSPPSSPRTRRPNVDREREGAAGIQAGSHCRISSLNTVPETDRPASRSSVNFSYPMSSRPTSPALTENRPLSLGASAAREVLTAGTASSKQSTPEKPARTKPRAPDAGIVEGSAGRAAGARAGTAVAAAQAVSSPKPTPQSNPSPARDERQEHDPLTAVPDHPVDHALPVAITLPEIEHPSRVVPERWPATVPEEIEPEEGAEEAPRAFEADNRLASPSPTTDHVEAVSTPPQSPPPVEKETTPQQQAHLRQSSSPGRSARFAKWLSVTSAGDQVHQPPPRSLSPVKSALKNPRGNSLSPDRRAGIAGRGTLAPGEISDGTSVASDEGSRVGAKKRSVKVSFDDEAEIVGVAASPPTSPEEYVPDSPPGKSKSRMSWLGVGKKKQPVSEFATGNDDFDEVMKPRPALPSFGSVRGNREGGLSSAPIPQLSDNDSSTSSEDEAAVPGLSFSSDHAFGGLLSKPQPELSQVQNIKTVEQLSVNGDASVAQSDSAPDMKMDGAPVVGITEQPPYTSHEPGSLVPSIAVEPATPPVDNEKVSIDLNRSSMDQYQVPGGFPPSNSDRSLKTKANSTTQPAAGAVPQVEDMDTEGESDTSVYSDAAEDFDGDGFGSINAIVDSKSIPRSAPTSGTVSESRDTTPRPVDRVAIDDSQSRDATEPPLGDVRSTTPTQESVNRQAEESPTSPSQNRGFGGPYPPLPTKSKARYEAPHSASSKPRPMSVDARGLSDSQNPRQSNNPTATSNAKPRPVSLGPSFQRNGGPGFGVGLPSGLRRTKSNDSDSSSSFKRASPSTRGGGPRAMRRTMRSSPTQGWVQTYSDRTESPVEHRPLSAGSSTGTMRKTLRNSGPGNERLSFFTTNKKAQRARFTKSPPKPMQSSRFADSDDERDQSVPQPFQSRFADSSDEEEPGSNNMRPVRGIPRRQGAHDGDSTELDDSSAEEDRRRRSTPVAAAQPDPTPPGSRDQNVTGMSGMAAVARQRGMSQRELEQFLMQPPRGRKPSILNRLGLKKSKNSDHRIRKSDVESPSRRDTPLERSRVEREHVRNEPFVDGSLGTTVTTVSAASPSSPPSSKLLKKNTKRQPAAGESWPLRVGPRTETPEPVIEQSHSLPTSPLRTERPEAPVNHLGRNGSIVVNGENGAPAGKEPESPESAALGQF</sequence>
<feature type="compositionally biased region" description="Low complexity" evidence="1">
    <location>
        <begin position="1104"/>
        <end position="1125"/>
    </location>
</feature>
<feature type="compositionally biased region" description="Basic and acidic residues" evidence="1">
    <location>
        <begin position="1"/>
        <end position="11"/>
    </location>
</feature>
<feature type="compositionally biased region" description="Polar residues" evidence="1">
    <location>
        <begin position="534"/>
        <end position="548"/>
    </location>
</feature>
<gene>
    <name evidence="2" type="ORF">N7492_000388</name>
</gene>
<feature type="compositionally biased region" description="Polar residues" evidence="1">
    <location>
        <begin position="300"/>
        <end position="314"/>
    </location>
</feature>
<evidence type="ECO:0000313" key="2">
    <source>
        <dbReference type="EMBL" id="KAJ5182772.1"/>
    </source>
</evidence>
<feature type="region of interest" description="Disordered" evidence="1">
    <location>
        <begin position="1"/>
        <end position="394"/>
    </location>
</feature>
<feature type="compositionally biased region" description="Polar residues" evidence="1">
    <location>
        <begin position="1158"/>
        <end position="1167"/>
    </location>
</feature>
<feature type="compositionally biased region" description="Basic and acidic residues" evidence="1">
    <location>
        <begin position="689"/>
        <end position="712"/>
    </location>
</feature>
<feature type="compositionally biased region" description="Polar residues" evidence="1">
    <location>
        <begin position="860"/>
        <end position="872"/>
    </location>
</feature>
<feature type="compositionally biased region" description="Polar residues" evidence="1">
    <location>
        <begin position="720"/>
        <end position="744"/>
    </location>
</feature>
<feature type="compositionally biased region" description="Low complexity" evidence="1">
    <location>
        <begin position="169"/>
        <end position="190"/>
    </location>
</feature>
<dbReference type="AlphaFoldDB" id="A0A9W9IRR8"/>
<feature type="compositionally biased region" description="Basic and acidic residues" evidence="1">
    <location>
        <begin position="873"/>
        <end position="883"/>
    </location>
</feature>